<evidence type="ECO:0000313" key="2">
    <source>
        <dbReference type="EMBL" id="GIH15836.1"/>
    </source>
</evidence>
<dbReference type="InterPro" id="IPR029058">
    <property type="entry name" value="AB_hydrolase_fold"/>
</dbReference>
<dbReference type="InterPro" id="IPR000801">
    <property type="entry name" value="Esterase-like"/>
</dbReference>
<dbReference type="InterPro" id="IPR050583">
    <property type="entry name" value="Mycobacterial_A85_antigen"/>
</dbReference>
<sequence length="440" mass="44559">MPALGAVATAGALLAGLALTGRLDRIPLLSPALADTLEALGAGALVGSWLPGGRLSAAARGPGLPRRLTRTLPVVAGSAAALTGVGAVLLRVTGTVTDPYPLSFALWAGLLLAAAIGVPFALPGPGAVRRGLAGAAVPLTLAGAVLLVNDEYGVWPTLGDLLGHTGMVDASSVAGRAASHRGVLVAADPPALRSHFRHRPGSVYLPAAYFTAARADLPVIIMLAGTPGSPIQWPTSGGAVRTADAYATAHRGRAPVLLFVDQNGSDTDDTECVDGPQGNAETFLTADVPAYVRQTLGIRSDPDRWAVAGFSEGGTCALDLTLGHPTLFRHLVDLGGDAQPALGGPAHTLAALFGGSVAARDAHLPTRLLAGHRYPGVTAWFGVGIGDPDRIPVAHRLASLAGAAGIDSRELTVPGGHNWQFVTIAFAQLMPALCGQLGLS</sequence>
<dbReference type="EMBL" id="BONZ01000038">
    <property type="protein sequence ID" value="GIH15836.1"/>
    <property type="molecule type" value="Genomic_DNA"/>
</dbReference>
<keyword evidence="3" id="KW-1185">Reference proteome</keyword>
<dbReference type="PANTHER" id="PTHR48098:SF1">
    <property type="entry name" value="DIACYLGLYCEROL ACYLTRANSFERASE_MYCOLYLTRANSFERASE AG85A"/>
    <property type="match status" value="1"/>
</dbReference>
<evidence type="ECO:0000256" key="1">
    <source>
        <dbReference type="SAM" id="Phobius"/>
    </source>
</evidence>
<dbReference type="Proteomes" id="UP000642748">
    <property type="component" value="Unassembled WGS sequence"/>
</dbReference>
<evidence type="ECO:0008006" key="4">
    <source>
        <dbReference type="Google" id="ProtNLM"/>
    </source>
</evidence>
<evidence type="ECO:0000313" key="3">
    <source>
        <dbReference type="Proteomes" id="UP000642748"/>
    </source>
</evidence>
<feature type="transmembrane region" description="Helical" evidence="1">
    <location>
        <begin position="71"/>
        <end position="92"/>
    </location>
</feature>
<dbReference type="PANTHER" id="PTHR48098">
    <property type="entry name" value="ENTEROCHELIN ESTERASE-RELATED"/>
    <property type="match status" value="1"/>
</dbReference>
<proteinExistence type="predicted"/>
<dbReference type="Gene3D" id="3.40.50.1820">
    <property type="entry name" value="alpha/beta hydrolase"/>
    <property type="match status" value="1"/>
</dbReference>
<dbReference type="SUPFAM" id="SSF53474">
    <property type="entry name" value="alpha/beta-Hydrolases"/>
    <property type="match status" value="1"/>
</dbReference>
<feature type="transmembrane region" description="Helical" evidence="1">
    <location>
        <begin position="104"/>
        <end position="122"/>
    </location>
</feature>
<keyword evidence="1" id="KW-1133">Transmembrane helix</keyword>
<reference evidence="2" key="1">
    <citation type="submission" date="2021-01" db="EMBL/GenBank/DDBJ databases">
        <title>Whole genome shotgun sequence of Rugosimonospora africana NBRC 104875.</title>
        <authorList>
            <person name="Komaki H."/>
            <person name="Tamura T."/>
        </authorList>
    </citation>
    <scope>NUCLEOTIDE SEQUENCE</scope>
    <source>
        <strain evidence="2">NBRC 104875</strain>
    </source>
</reference>
<comment type="caution">
    <text evidence="2">The sequence shown here is derived from an EMBL/GenBank/DDBJ whole genome shotgun (WGS) entry which is preliminary data.</text>
</comment>
<dbReference type="AlphaFoldDB" id="A0A8J3VRU5"/>
<protein>
    <recommendedName>
        <fullName evidence="4">Esterase</fullName>
    </recommendedName>
</protein>
<keyword evidence="1" id="KW-0472">Membrane</keyword>
<gene>
    <name evidence="2" type="ORF">Raf01_40080</name>
</gene>
<dbReference type="RefSeq" id="WP_203919456.1">
    <property type="nucleotide sequence ID" value="NZ_BONZ01000038.1"/>
</dbReference>
<organism evidence="2 3">
    <name type="scientific">Rugosimonospora africana</name>
    <dbReference type="NCBI Taxonomy" id="556532"/>
    <lineage>
        <taxon>Bacteria</taxon>
        <taxon>Bacillati</taxon>
        <taxon>Actinomycetota</taxon>
        <taxon>Actinomycetes</taxon>
        <taxon>Micromonosporales</taxon>
        <taxon>Micromonosporaceae</taxon>
        <taxon>Rugosimonospora</taxon>
    </lineage>
</organism>
<accession>A0A8J3VRU5</accession>
<name>A0A8J3VRU5_9ACTN</name>
<keyword evidence="1" id="KW-0812">Transmembrane</keyword>
<dbReference type="GO" id="GO:0016747">
    <property type="term" value="F:acyltransferase activity, transferring groups other than amino-acyl groups"/>
    <property type="evidence" value="ECO:0007669"/>
    <property type="project" value="TreeGrafter"/>
</dbReference>
<dbReference type="Pfam" id="PF00756">
    <property type="entry name" value="Esterase"/>
    <property type="match status" value="1"/>
</dbReference>